<sequence>MNNDGKDLLAFAIDAHGGLKQWNKFGRVVTHLHMFGSTWKDQGQEGATNDIIADIGIGRQHITYQHIFEPDTDAVFTTDYVAVKDSAGNVIDELYDPLLSFEGHYGKPWSRPQTLYFSGSGIWTYFSTPFVLAADGVTYAEIEPWKENGETWRRLEVIFPDHLAKQSKRQIFYFDANDGLLRRNDYWTITLNGRGAAHYVHDIQEFNGIKLPTKRRIYTLQQDNTPLLDPIRIGIDVLSLELI</sequence>
<organism evidence="1 2">
    <name type="scientific">Mucilaginibacter conchicola</name>
    <dbReference type="NCBI Taxonomy" id="2303333"/>
    <lineage>
        <taxon>Bacteria</taxon>
        <taxon>Pseudomonadati</taxon>
        <taxon>Bacteroidota</taxon>
        <taxon>Sphingobacteriia</taxon>
        <taxon>Sphingobacteriales</taxon>
        <taxon>Sphingobacteriaceae</taxon>
        <taxon>Mucilaginibacter</taxon>
    </lineage>
</organism>
<dbReference type="RefSeq" id="WP_117393140.1">
    <property type="nucleotide sequence ID" value="NZ_QWDC01000003.1"/>
</dbReference>
<name>A0A372NPZ5_9SPHI</name>
<evidence type="ECO:0000313" key="1">
    <source>
        <dbReference type="EMBL" id="RFZ90938.1"/>
    </source>
</evidence>
<reference evidence="1 2" key="1">
    <citation type="submission" date="2018-08" db="EMBL/GenBank/DDBJ databases">
        <title>Mucilaginibacter sp. MYSH2.</title>
        <authorList>
            <person name="Seo T."/>
        </authorList>
    </citation>
    <scope>NUCLEOTIDE SEQUENCE [LARGE SCALE GENOMIC DNA]</scope>
    <source>
        <strain evidence="1 2">MYSH2</strain>
    </source>
</reference>
<dbReference type="EMBL" id="QWDC01000003">
    <property type="protein sequence ID" value="RFZ90938.1"/>
    <property type="molecule type" value="Genomic_DNA"/>
</dbReference>
<accession>A0A372NPZ5</accession>
<dbReference type="OrthoDB" id="8746011at2"/>
<comment type="caution">
    <text evidence="1">The sequence shown here is derived from an EMBL/GenBank/DDBJ whole genome shotgun (WGS) entry which is preliminary data.</text>
</comment>
<protein>
    <submittedName>
        <fullName evidence="1">Uncharacterized protein</fullName>
    </submittedName>
</protein>
<keyword evidence="2" id="KW-1185">Reference proteome</keyword>
<evidence type="ECO:0000313" key="2">
    <source>
        <dbReference type="Proteomes" id="UP000264217"/>
    </source>
</evidence>
<proteinExistence type="predicted"/>
<gene>
    <name evidence="1" type="ORF">D0C36_18505</name>
</gene>
<dbReference type="AlphaFoldDB" id="A0A372NPZ5"/>
<dbReference type="Proteomes" id="UP000264217">
    <property type="component" value="Unassembled WGS sequence"/>
</dbReference>